<proteinExistence type="predicted"/>
<organism evidence="9 10">
    <name type="scientific">Rhodococcus wratislaviensis NBRC 100605</name>
    <dbReference type="NCBI Taxonomy" id="1219028"/>
    <lineage>
        <taxon>Bacteria</taxon>
        <taxon>Bacillati</taxon>
        <taxon>Actinomycetota</taxon>
        <taxon>Actinomycetes</taxon>
        <taxon>Mycobacteriales</taxon>
        <taxon>Nocardiaceae</taxon>
        <taxon>Rhodococcus</taxon>
    </lineage>
</organism>
<dbReference type="Gene3D" id="3.40.718.10">
    <property type="entry name" value="Isopropylmalate Dehydrogenase"/>
    <property type="match status" value="1"/>
</dbReference>
<evidence type="ECO:0000313" key="9">
    <source>
        <dbReference type="EMBL" id="GAF50306.1"/>
    </source>
</evidence>
<evidence type="ECO:0000256" key="4">
    <source>
        <dbReference type="ARBA" id="ARBA00022842"/>
    </source>
</evidence>
<evidence type="ECO:0000313" key="10">
    <source>
        <dbReference type="Proteomes" id="UP000019491"/>
    </source>
</evidence>
<dbReference type="InterPro" id="IPR024084">
    <property type="entry name" value="IsoPropMal-DH-like_dom"/>
</dbReference>
<feature type="domain" description="Isopropylmalate dehydrogenase-like" evidence="8">
    <location>
        <begin position="6"/>
        <end position="348"/>
    </location>
</feature>
<dbReference type="PANTHER" id="PTHR42979">
    <property type="entry name" value="3-ISOPROPYLMALATE DEHYDROGENASE"/>
    <property type="match status" value="1"/>
</dbReference>
<keyword evidence="7" id="KW-0100">Branched-chain amino acid biosynthesis</keyword>
<keyword evidence="10" id="KW-1185">Reference proteome</keyword>
<dbReference type="Proteomes" id="UP000019491">
    <property type="component" value="Unassembled WGS sequence"/>
</dbReference>
<dbReference type="InterPro" id="IPR004429">
    <property type="entry name" value="Isopropylmalate_DH"/>
</dbReference>
<dbReference type="PANTHER" id="PTHR42979:SF1">
    <property type="entry name" value="3-ISOPROPYLMALATE DEHYDROGENASE"/>
    <property type="match status" value="1"/>
</dbReference>
<evidence type="ECO:0000256" key="6">
    <source>
        <dbReference type="ARBA" id="ARBA00023027"/>
    </source>
</evidence>
<keyword evidence="3" id="KW-0479">Metal-binding</keyword>
<dbReference type="GO" id="GO:0003862">
    <property type="term" value="F:3-isopropylmalate dehydrogenase activity"/>
    <property type="evidence" value="ECO:0007669"/>
    <property type="project" value="InterPro"/>
</dbReference>
<evidence type="ECO:0000256" key="1">
    <source>
        <dbReference type="ARBA" id="ARBA00022430"/>
    </source>
</evidence>
<dbReference type="Pfam" id="PF00180">
    <property type="entry name" value="Iso_dh"/>
    <property type="match status" value="1"/>
</dbReference>
<protein>
    <submittedName>
        <fullName evidence="9">3-isopropylmalate dehydrogenase</fullName>
    </submittedName>
</protein>
<evidence type="ECO:0000256" key="2">
    <source>
        <dbReference type="ARBA" id="ARBA00022605"/>
    </source>
</evidence>
<sequence length="358" mass="38268">MHPMTVIAVLPGDGIGSEILDGPLEFLRRLAADGAPLTLTEPLPYGTSGWQATGSILPEETIEVCRNADVVLSGAVGTHPGVSAEECPNPEAALISLRNLFDLRVSVRTVWVPQRSEDVTIVRNITGGAYADPGQREESDGVSAAVDQLRLLPARVHEVLEMAAGFTADAPGRRYISVDKASVFATSRLWRAVAKRVADRTGVAFDHVNVDRAAYELVSYPQLPAVIATEGIFGDILSDIVCARAGSPALCGSATINPDRNFGSGITALFEPAHGSSPHRTGTRRSNPTGAWLALAALFDWCPDLRPLGQATRIRSALELVHRSGVCTYDLATPEQELVDMDGYNARILDELRALQLA</sequence>
<dbReference type="AlphaFoldDB" id="X0QHE0"/>
<gene>
    <name evidence="9" type="primary">leuB</name>
    <name evidence="9" type="ORF">RW1_094_03470</name>
</gene>
<accession>X0QHE0</accession>
<keyword evidence="5" id="KW-0560">Oxidoreductase</keyword>
<keyword evidence="1" id="KW-0432">Leucine biosynthesis</keyword>
<name>X0QHE0_RHOWR</name>
<evidence type="ECO:0000256" key="3">
    <source>
        <dbReference type="ARBA" id="ARBA00022723"/>
    </source>
</evidence>
<comment type="caution">
    <text evidence="9">The sequence shown here is derived from an EMBL/GenBank/DDBJ whole genome shotgun (WGS) entry which is preliminary data.</text>
</comment>
<dbReference type="SUPFAM" id="SSF53659">
    <property type="entry name" value="Isocitrate/Isopropylmalate dehydrogenase-like"/>
    <property type="match status" value="1"/>
</dbReference>
<reference evidence="9 10" key="1">
    <citation type="submission" date="2014-02" db="EMBL/GenBank/DDBJ databases">
        <title>Whole genome shotgun sequence of Rhodococcus wratislaviensis NBRC 100605.</title>
        <authorList>
            <person name="Hosoyama A."/>
            <person name="Tsuchikane K."/>
            <person name="Yoshida I."/>
            <person name="Ohji S."/>
            <person name="Ichikawa N."/>
            <person name="Yamazoe A."/>
            <person name="Fujita N."/>
        </authorList>
    </citation>
    <scope>NUCLEOTIDE SEQUENCE [LARGE SCALE GENOMIC DNA]</scope>
    <source>
        <strain evidence="9 10">NBRC 100605</strain>
    </source>
</reference>
<dbReference type="EMBL" id="BAWF01000094">
    <property type="protein sequence ID" value="GAF50306.1"/>
    <property type="molecule type" value="Genomic_DNA"/>
</dbReference>
<dbReference type="GO" id="GO:0009098">
    <property type="term" value="P:L-leucine biosynthetic process"/>
    <property type="evidence" value="ECO:0007669"/>
    <property type="project" value="UniProtKB-KW"/>
</dbReference>
<dbReference type="GO" id="GO:0046872">
    <property type="term" value="F:metal ion binding"/>
    <property type="evidence" value="ECO:0007669"/>
    <property type="project" value="UniProtKB-KW"/>
</dbReference>
<evidence type="ECO:0000259" key="8">
    <source>
        <dbReference type="SMART" id="SM01329"/>
    </source>
</evidence>
<keyword evidence="4" id="KW-0460">Magnesium</keyword>
<dbReference type="SMART" id="SM01329">
    <property type="entry name" value="Iso_dh"/>
    <property type="match status" value="1"/>
</dbReference>
<keyword evidence="6" id="KW-0520">NAD</keyword>
<evidence type="ECO:0000256" key="5">
    <source>
        <dbReference type="ARBA" id="ARBA00023002"/>
    </source>
</evidence>
<dbReference type="GO" id="GO:0005829">
    <property type="term" value="C:cytosol"/>
    <property type="evidence" value="ECO:0007669"/>
    <property type="project" value="TreeGrafter"/>
</dbReference>
<keyword evidence="2" id="KW-0028">Amino-acid biosynthesis</keyword>
<evidence type="ECO:0000256" key="7">
    <source>
        <dbReference type="ARBA" id="ARBA00023304"/>
    </source>
</evidence>